<evidence type="ECO:0000256" key="6">
    <source>
        <dbReference type="ARBA" id="ARBA00009951"/>
    </source>
</evidence>
<evidence type="ECO:0000256" key="2">
    <source>
        <dbReference type="ARBA" id="ARBA00000198"/>
    </source>
</evidence>
<comment type="pathway">
    <text evidence="5">Cofactor biosynthesis; tetrahydrofolate biosynthesis; 2-amino-4-hydroxy-6-hydroxymethyl-7,8-dihydropteridine diphosphate from 7,8-dihydroneopterin triphosphate: step 4/4.</text>
</comment>
<evidence type="ECO:0000256" key="7">
    <source>
        <dbReference type="ARBA" id="ARBA00022679"/>
    </source>
</evidence>
<dbReference type="Proteomes" id="UP001230188">
    <property type="component" value="Unassembled WGS sequence"/>
</dbReference>
<keyword evidence="14" id="KW-0511">Multifunctional enzyme</keyword>
<comment type="cofactor">
    <cofactor evidence="3">
        <name>Mg(2+)</name>
        <dbReference type="ChEBI" id="CHEBI:18420"/>
    </cofactor>
</comment>
<protein>
    <recommendedName>
        <fullName evidence="15">Pterin-binding domain-containing protein</fullName>
    </recommendedName>
</protein>
<keyword evidence="9" id="KW-0547">Nucleotide-binding</keyword>
<evidence type="ECO:0000256" key="11">
    <source>
        <dbReference type="ARBA" id="ARBA00022840"/>
    </source>
</evidence>
<dbReference type="PROSITE" id="PS00794">
    <property type="entry name" value="HPPK"/>
    <property type="match status" value="1"/>
</dbReference>
<keyword evidence="13" id="KW-0289">Folate biosynthesis</keyword>
<dbReference type="Pfam" id="PF00809">
    <property type="entry name" value="Pterin_bind"/>
    <property type="match status" value="1"/>
</dbReference>
<gene>
    <name evidence="16" type="ORF">CTAYLR_009854</name>
</gene>
<dbReference type="InterPro" id="IPR006390">
    <property type="entry name" value="DHP_synth_dom"/>
</dbReference>
<dbReference type="PROSITE" id="PS00793">
    <property type="entry name" value="DHPS_2"/>
    <property type="match status" value="1"/>
</dbReference>
<dbReference type="GO" id="GO:0016301">
    <property type="term" value="F:kinase activity"/>
    <property type="evidence" value="ECO:0007669"/>
    <property type="project" value="UniProtKB-KW"/>
</dbReference>
<dbReference type="NCBIfam" id="TIGR01498">
    <property type="entry name" value="folK"/>
    <property type="match status" value="1"/>
</dbReference>
<name>A0AAD7U6C9_9STRA</name>
<evidence type="ECO:0000313" key="16">
    <source>
        <dbReference type="EMBL" id="KAJ8598938.1"/>
    </source>
</evidence>
<dbReference type="Pfam" id="PF01288">
    <property type="entry name" value="HPPK"/>
    <property type="match status" value="1"/>
</dbReference>
<dbReference type="PANTHER" id="PTHR20941">
    <property type="entry name" value="FOLATE SYNTHESIS PROTEINS"/>
    <property type="match status" value="1"/>
</dbReference>
<keyword evidence="8" id="KW-0479">Metal-binding</keyword>
<dbReference type="SUPFAM" id="SSF55083">
    <property type="entry name" value="6-hydroxymethyl-7,8-dihydropterin pyrophosphokinase, HPPK"/>
    <property type="match status" value="1"/>
</dbReference>
<evidence type="ECO:0000256" key="4">
    <source>
        <dbReference type="ARBA" id="ARBA00004763"/>
    </source>
</evidence>
<evidence type="ECO:0000256" key="9">
    <source>
        <dbReference type="ARBA" id="ARBA00022741"/>
    </source>
</evidence>
<proteinExistence type="inferred from homology"/>
<dbReference type="CDD" id="cd00483">
    <property type="entry name" value="HPPK"/>
    <property type="match status" value="1"/>
</dbReference>
<dbReference type="InterPro" id="IPR000489">
    <property type="entry name" value="Pterin-binding_dom"/>
</dbReference>
<reference evidence="16" key="1">
    <citation type="submission" date="2023-01" db="EMBL/GenBank/DDBJ databases">
        <title>Metagenome sequencing of chrysophaentin producing Chrysophaeum taylorii.</title>
        <authorList>
            <person name="Davison J."/>
            <person name="Bewley C."/>
        </authorList>
    </citation>
    <scope>NUCLEOTIDE SEQUENCE</scope>
    <source>
        <strain evidence="16">NIES-1699</strain>
    </source>
</reference>
<dbReference type="GO" id="GO:0046656">
    <property type="term" value="P:folic acid biosynthetic process"/>
    <property type="evidence" value="ECO:0007669"/>
    <property type="project" value="UniProtKB-KW"/>
</dbReference>
<dbReference type="NCBIfam" id="TIGR01496">
    <property type="entry name" value="DHPS"/>
    <property type="match status" value="1"/>
</dbReference>
<comment type="pathway">
    <text evidence="4">Cofactor biosynthesis; tetrahydrofolate biosynthesis; 7,8-dihydrofolate from 2-amino-4-hydroxy-6-hydroxymethyl-7,8-dihydropteridine diphosphate and 4-aminobenzoate: step 1/2.</text>
</comment>
<dbReference type="GO" id="GO:0046654">
    <property type="term" value="P:tetrahydrofolate biosynthetic process"/>
    <property type="evidence" value="ECO:0007669"/>
    <property type="project" value="TreeGrafter"/>
</dbReference>
<comment type="caution">
    <text evidence="16">The sequence shown here is derived from an EMBL/GenBank/DDBJ whole genome shotgun (WGS) entry which is preliminary data.</text>
</comment>
<evidence type="ECO:0000259" key="15">
    <source>
        <dbReference type="PROSITE" id="PS50972"/>
    </source>
</evidence>
<accession>A0AAD7U6C9</accession>
<keyword evidence="17" id="KW-1185">Reference proteome</keyword>
<dbReference type="CDD" id="cd00739">
    <property type="entry name" value="DHPS"/>
    <property type="match status" value="1"/>
</dbReference>
<dbReference type="GO" id="GO:0004156">
    <property type="term" value="F:dihydropteroate synthase activity"/>
    <property type="evidence" value="ECO:0007669"/>
    <property type="project" value="UniProtKB-EC"/>
</dbReference>
<dbReference type="Gene3D" id="3.30.70.560">
    <property type="entry name" value="7,8-Dihydro-6-hydroxymethylpterin-pyrophosphokinase HPPK"/>
    <property type="match status" value="1"/>
</dbReference>
<dbReference type="FunFam" id="3.20.20.20:FF:000006">
    <property type="entry name" value="Dihydropteroate synthase"/>
    <property type="match status" value="1"/>
</dbReference>
<dbReference type="SUPFAM" id="SSF51717">
    <property type="entry name" value="Dihydropteroate synthetase-like"/>
    <property type="match status" value="1"/>
</dbReference>
<keyword evidence="10" id="KW-0418">Kinase</keyword>
<comment type="catalytic activity">
    <reaction evidence="2">
        <text>6-hydroxymethyl-7,8-dihydropterin + ATP = (7,8-dihydropterin-6-yl)methyl diphosphate + AMP + H(+)</text>
        <dbReference type="Rhea" id="RHEA:11412"/>
        <dbReference type="ChEBI" id="CHEBI:15378"/>
        <dbReference type="ChEBI" id="CHEBI:30616"/>
        <dbReference type="ChEBI" id="CHEBI:44841"/>
        <dbReference type="ChEBI" id="CHEBI:72950"/>
        <dbReference type="ChEBI" id="CHEBI:456215"/>
        <dbReference type="EC" id="2.7.6.3"/>
    </reaction>
</comment>
<evidence type="ECO:0000256" key="14">
    <source>
        <dbReference type="ARBA" id="ARBA00023268"/>
    </source>
</evidence>
<comment type="similarity">
    <text evidence="6">In the C-terminal section; belongs to the DHPS family.</text>
</comment>
<dbReference type="InterPro" id="IPR045031">
    <property type="entry name" value="DHP_synth-like"/>
</dbReference>
<keyword evidence="11" id="KW-0067">ATP-binding</keyword>
<feature type="domain" description="Pterin-binding" evidence="15">
    <location>
        <begin position="187"/>
        <end position="439"/>
    </location>
</feature>
<organism evidence="16 17">
    <name type="scientific">Chrysophaeum taylorii</name>
    <dbReference type="NCBI Taxonomy" id="2483200"/>
    <lineage>
        <taxon>Eukaryota</taxon>
        <taxon>Sar</taxon>
        <taxon>Stramenopiles</taxon>
        <taxon>Ochrophyta</taxon>
        <taxon>Pelagophyceae</taxon>
        <taxon>Pelagomonadales</taxon>
        <taxon>Pelagomonadaceae</taxon>
        <taxon>Chrysophaeum</taxon>
    </lineage>
</organism>
<dbReference type="PROSITE" id="PS50972">
    <property type="entry name" value="PTERIN_BINDING"/>
    <property type="match status" value="1"/>
</dbReference>
<dbReference type="GO" id="GO:0046872">
    <property type="term" value="F:metal ion binding"/>
    <property type="evidence" value="ECO:0007669"/>
    <property type="project" value="UniProtKB-KW"/>
</dbReference>
<dbReference type="GO" id="GO:0005740">
    <property type="term" value="C:mitochondrial envelope"/>
    <property type="evidence" value="ECO:0007669"/>
    <property type="project" value="TreeGrafter"/>
</dbReference>
<dbReference type="PANTHER" id="PTHR20941:SF1">
    <property type="entry name" value="FOLIC ACID SYNTHESIS PROTEIN FOL1"/>
    <property type="match status" value="1"/>
</dbReference>
<dbReference type="EMBL" id="JAQMWT010000615">
    <property type="protein sequence ID" value="KAJ8598938.1"/>
    <property type="molecule type" value="Genomic_DNA"/>
</dbReference>
<evidence type="ECO:0000256" key="13">
    <source>
        <dbReference type="ARBA" id="ARBA00022909"/>
    </source>
</evidence>
<dbReference type="InterPro" id="IPR035907">
    <property type="entry name" value="Hppk_sf"/>
</dbReference>
<dbReference type="GO" id="GO:0005524">
    <property type="term" value="F:ATP binding"/>
    <property type="evidence" value="ECO:0007669"/>
    <property type="project" value="UniProtKB-KW"/>
</dbReference>
<evidence type="ECO:0000313" key="17">
    <source>
        <dbReference type="Proteomes" id="UP001230188"/>
    </source>
</evidence>
<dbReference type="AlphaFoldDB" id="A0AAD7U6C9"/>
<sequence>MARVYIGMGSNVGDRCQTLSRAWQLISKRVGAIEATSSLYDTAPALVTEQPRFMNGVVAARTVLEPASVLRELKAIEAELGRVRRERYGPREADLDLLFYGDVATETETLTLPHPRAREREFVSFWTAREHSIIKQVLVPLAETVRRLGGASESVAVDAAVADVACTSSPTCVRLVAGLESLGAGRTFVMGVLNATPDSFSDGGRGDLVERADRMVADGADVVDVGGESTRPGATPVDVDEEIRRVLPVVEAIKTRHPRLPVSVDTRRARVAKLAVEAGAGIVNDVSAGLHDPEMLATVAALPVAYIAMHMRGDPTTMERLAFYDDVVDDVSTNLDEFLGRAARAGIAPWRLVLDPGIGFAKTHDHNLILLRHLADLRKRLHDFPFLVGPSRKRFVGHLLAEPVSDRRDWGTAGACCACVPTADIVRVHHVRGIKQALAVADAIRR</sequence>
<dbReference type="PROSITE" id="PS00792">
    <property type="entry name" value="DHPS_1"/>
    <property type="match status" value="1"/>
</dbReference>
<keyword evidence="7" id="KW-0808">Transferase</keyword>
<keyword evidence="12" id="KW-0460">Magnesium</keyword>
<evidence type="ECO:0000256" key="1">
    <source>
        <dbReference type="ARBA" id="ARBA00000012"/>
    </source>
</evidence>
<evidence type="ECO:0000256" key="12">
    <source>
        <dbReference type="ARBA" id="ARBA00022842"/>
    </source>
</evidence>
<evidence type="ECO:0000256" key="8">
    <source>
        <dbReference type="ARBA" id="ARBA00022723"/>
    </source>
</evidence>
<evidence type="ECO:0000256" key="10">
    <source>
        <dbReference type="ARBA" id="ARBA00022777"/>
    </source>
</evidence>
<evidence type="ECO:0000256" key="3">
    <source>
        <dbReference type="ARBA" id="ARBA00001946"/>
    </source>
</evidence>
<dbReference type="InterPro" id="IPR000550">
    <property type="entry name" value="Hppk"/>
</dbReference>
<dbReference type="GO" id="GO:0003848">
    <property type="term" value="F:2-amino-4-hydroxy-6-hydroxymethyldihydropteridine diphosphokinase activity"/>
    <property type="evidence" value="ECO:0007669"/>
    <property type="project" value="UniProtKB-EC"/>
</dbReference>
<dbReference type="InterPro" id="IPR011005">
    <property type="entry name" value="Dihydropteroate_synth-like_sf"/>
</dbReference>
<dbReference type="Gene3D" id="3.20.20.20">
    <property type="entry name" value="Dihydropteroate synthase-like"/>
    <property type="match status" value="1"/>
</dbReference>
<evidence type="ECO:0000256" key="5">
    <source>
        <dbReference type="ARBA" id="ARBA00005051"/>
    </source>
</evidence>
<comment type="catalytic activity">
    <reaction evidence="1">
        <text>(7,8-dihydropterin-6-yl)methyl diphosphate + 4-aminobenzoate = 7,8-dihydropteroate + diphosphate</text>
        <dbReference type="Rhea" id="RHEA:19949"/>
        <dbReference type="ChEBI" id="CHEBI:17836"/>
        <dbReference type="ChEBI" id="CHEBI:17839"/>
        <dbReference type="ChEBI" id="CHEBI:33019"/>
        <dbReference type="ChEBI" id="CHEBI:72950"/>
        <dbReference type="EC" id="2.5.1.15"/>
    </reaction>
</comment>